<reference evidence="3" key="1">
    <citation type="submission" date="2021-01" db="EMBL/GenBank/DDBJ databases">
        <title>Phytophthora aleatoria, a newly-described species from Pinus radiata is distinct from Phytophthora cactorum isolates based on comparative genomics.</title>
        <authorList>
            <person name="Mcdougal R."/>
            <person name="Panda P."/>
            <person name="Williams N."/>
            <person name="Studholme D.J."/>
        </authorList>
    </citation>
    <scope>NUCLEOTIDE SEQUENCE</scope>
    <source>
        <strain evidence="3">NZFS 3830</strain>
    </source>
</reference>
<gene>
    <name evidence="3" type="ORF">JG687_00014257</name>
</gene>
<feature type="signal peptide" evidence="2">
    <location>
        <begin position="1"/>
        <end position="23"/>
    </location>
</feature>
<feature type="region of interest" description="Disordered" evidence="1">
    <location>
        <begin position="70"/>
        <end position="104"/>
    </location>
</feature>
<comment type="caution">
    <text evidence="3">The sequence shown here is derived from an EMBL/GenBank/DDBJ whole genome shotgun (WGS) entry which is preliminary data.</text>
</comment>
<protein>
    <recommendedName>
        <fullName evidence="5">Elicitin</fullName>
    </recommendedName>
</protein>
<sequence>MNLTKIITHLAIIAAAMGSLAEAGNIAQQAQQNISKADTYTESSGVAKVTLAPSTKPIIVALTPCPKTQTPTTTPIVTPAPTTTSPQPGQSSTPAPTTTQGGGGAVSCKKVAAANWKTTCLGKASGLVPGGSRTQPRQHVTRTKTPKRYSLSSQLYYSCACIV</sequence>
<evidence type="ECO:0000256" key="1">
    <source>
        <dbReference type="SAM" id="MobiDB-lite"/>
    </source>
</evidence>
<evidence type="ECO:0000313" key="3">
    <source>
        <dbReference type="EMBL" id="KAG6950432.1"/>
    </source>
</evidence>
<organism evidence="3 4">
    <name type="scientific">Phytophthora cactorum</name>
    <dbReference type="NCBI Taxonomy" id="29920"/>
    <lineage>
        <taxon>Eukaryota</taxon>
        <taxon>Sar</taxon>
        <taxon>Stramenopiles</taxon>
        <taxon>Oomycota</taxon>
        <taxon>Peronosporomycetes</taxon>
        <taxon>Peronosporales</taxon>
        <taxon>Peronosporaceae</taxon>
        <taxon>Phytophthora</taxon>
    </lineage>
</organism>
<dbReference type="Proteomes" id="UP000688947">
    <property type="component" value="Unassembled WGS sequence"/>
</dbReference>
<dbReference type="OrthoDB" id="129856at2759"/>
<feature type="chain" id="PRO_5035720634" description="Elicitin" evidence="2">
    <location>
        <begin position="24"/>
        <end position="163"/>
    </location>
</feature>
<evidence type="ECO:0000313" key="4">
    <source>
        <dbReference type="Proteomes" id="UP000688947"/>
    </source>
</evidence>
<evidence type="ECO:0000256" key="2">
    <source>
        <dbReference type="SAM" id="SignalP"/>
    </source>
</evidence>
<evidence type="ECO:0008006" key="5">
    <source>
        <dbReference type="Google" id="ProtNLM"/>
    </source>
</evidence>
<dbReference type="VEuPathDB" id="FungiDB:PC110_g14080"/>
<keyword evidence="2" id="KW-0732">Signal</keyword>
<proteinExistence type="predicted"/>
<dbReference type="AlphaFoldDB" id="A0A8T1TY65"/>
<dbReference type="EMBL" id="JAENGZ010001130">
    <property type="protein sequence ID" value="KAG6950432.1"/>
    <property type="molecule type" value="Genomic_DNA"/>
</dbReference>
<name>A0A8T1TY65_9STRA</name>
<feature type="compositionally biased region" description="Low complexity" evidence="1">
    <location>
        <begin position="70"/>
        <end position="99"/>
    </location>
</feature>
<accession>A0A8T1TY65</accession>